<dbReference type="GO" id="GO:0005509">
    <property type="term" value="F:calcium ion binding"/>
    <property type="evidence" value="ECO:0007669"/>
    <property type="project" value="InterPro"/>
</dbReference>
<dbReference type="Pfam" id="PF00353">
    <property type="entry name" value="HemolysinCabind"/>
    <property type="match status" value="2"/>
</dbReference>
<dbReference type="Proteomes" id="UP000575083">
    <property type="component" value="Unassembled WGS sequence"/>
</dbReference>
<dbReference type="AlphaFoldDB" id="A0A7X0UAG6"/>
<keyword evidence="2" id="KW-1185">Reference proteome</keyword>
<dbReference type="InterPro" id="IPR011049">
    <property type="entry name" value="Serralysin-like_metalloprot_C"/>
</dbReference>
<evidence type="ECO:0000313" key="1">
    <source>
        <dbReference type="EMBL" id="MBB6560550.1"/>
    </source>
</evidence>
<dbReference type="EMBL" id="JACHLK010000006">
    <property type="protein sequence ID" value="MBB6560550.1"/>
    <property type="molecule type" value="Genomic_DNA"/>
</dbReference>
<reference evidence="1 2" key="1">
    <citation type="submission" date="2020-08" db="EMBL/GenBank/DDBJ databases">
        <title>Functional genomics of gut bacteria from endangered species of beetles.</title>
        <authorList>
            <person name="Carlos-Shanley C."/>
        </authorList>
    </citation>
    <scope>NUCLEOTIDE SEQUENCE [LARGE SCALE GENOMIC DNA]</scope>
    <source>
        <strain evidence="1 2">S00198</strain>
    </source>
</reference>
<dbReference type="PRINTS" id="PR00313">
    <property type="entry name" value="CABNDNGRPT"/>
</dbReference>
<dbReference type="PROSITE" id="PS00330">
    <property type="entry name" value="HEMOLYSIN_CALCIUM"/>
    <property type="match status" value="2"/>
</dbReference>
<accession>A0A7X0UAG6</accession>
<evidence type="ECO:0000313" key="2">
    <source>
        <dbReference type="Proteomes" id="UP000575083"/>
    </source>
</evidence>
<dbReference type="Gene3D" id="2.150.10.10">
    <property type="entry name" value="Serralysin-like metalloprotease, C-terminal"/>
    <property type="match status" value="1"/>
</dbReference>
<dbReference type="InterPro" id="IPR001343">
    <property type="entry name" value="Hemolysn_Ca-bd"/>
</dbReference>
<sequence>MGSIWHARQESVVHDRQACFSNLFSFLNRNRKIQMPAQIFGTDAVVTILNRAFTDTSPANATFKNQVATAGTTRASQEAFAIQFGTGYANQTSAQLSNLLLKNLGVLPNAGLEAALTDYITAAGKSNVGLIALQLGEILSNLEGDTNGFAAAAVAWNAEVTAAYNYSSNPANTTPSGSNSGTNLVLTAGVDLVNGTSADDTIIADNTGATKQLTAADQINGGLGNDTLKIFLAAADTATGQPSTLTSIEEVYITGGAITAYTAATGTTKLTIDAPVVNTAATYTVNGQAVSLNNHAVTANTTTTIAAAATATATSQAVALNGVTSTGANVHTLDISGTKVATLDLSTNTAASKIALTNTGAAVTTLNVTGDKALTVTASVPAIVTVNAAGNSGGVSYAAGTPGAAFKFTGGAGNDTVSFADNGLALLTSGAQLVGGEGTNDKIGIFDTALTATETARINQATGFETLGLNANLTLDASTLTSIKQFSLDTAALTATISSLATGSSTAINANTAALTLGSAVGVTDTAITIGGSAGGVTATALTTTGITNVTLTSNGTAANVITTLTNSDNSVFTLKGAADLTLALAAGTAVGSKIDGSAATGKLTLTGSNLVSSGDVIIGGAGADTITGGQGADTLTGGAGADVFAFSGAAAANTSGAAFGQADVITDFVVGTDKLQFTGVADVVSGQQGAVQAAVTALAAGSSATAIATAMATASQTANGVSFAVFEGNTYVLFEASGAAGDVGVAANDVFIKLTGVTTLPTFANSVIA</sequence>
<dbReference type="InterPro" id="IPR018511">
    <property type="entry name" value="Hemolysin-typ_Ca-bd_CS"/>
</dbReference>
<evidence type="ECO:0008006" key="3">
    <source>
        <dbReference type="Google" id="ProtNLM"/>
    </source>
</evidence>
<proteinExistence type="predicted"/>
<protein>
    <recommendedName>
        <fullName evidence="3">Hemolysin-type calcium-binding repeat-containing protein</fullName>
    </recommendedName>
</protein>
<organism evidence="1 2">
    <name type="scientific">Acidovorax soli</name>
    <dbReference type="NCBI Taxonomy" id="592050"/>
    <lineage>
        <taxon>Bacteria</taxon>
        <taxon>Pseudomonadati</taxon>
        <taxon>Pseudomonadota</taxon>
        <taxon>Betaproteobacteria</taxon>
        <taxon>Burkholderiales</taxon>
        <taxon>Comamonadaceae</taxon>
        <taxon>Acidovorax</taxon>
    </lineage>
</organism>
<name>A0A7X0UAG6_9BURK</name>
<dbReference type="SUPFAM" id="SSF51120">
    <property type="entry name" value="beta-Roll"/>
    <property type="match status" value="1"/>
</dbReference>
<gene>
    <name evidence="1" type="ORF">HNP48_003226</name>
</gene>
<comment type="caution">
    <text evidence="1">The sequence shown here is derived from an EMBL/GenBank/DDBJ whole genome shotgun (WGS) entry which is preliminary data.</text>
</comment>